<dbReference type="GO" id="GO:0016757">
    <property type="term" value="F:glycosyltransferase activity"/>
    <property type="evidence" value="ECO:0007669"/>
    <property type="project" value="UniProtKB-KW"/>
</dbReference>
<dbReference type="GO" id="GO:0000139">
    <property type="term" value="C:Golgi membrane"/>
    <property type="evidence" value="ECO:0007669"/>
    <property type="project" value="UniProtKB-SubCell"/>
</dbReference>
<evidence type="ECO:0000313" key="7">
    <source>
        <dbReference type="EMBL" id="KAK1323545.1"/>
    </source>
</evidence>
<evidence type="ECO:0000256" key="4">
    <source>
        <dbReference type="ARBA" id="ARBA00022968"/>
    </source>
</evidence>
<evidence type="ECO:0000259" key="6">
    <source>
        <dbReference type="Pfam" id="PF03016"/>
    </source>
</evidence>
<keyword evidence="4" id="KW-0735">Signal-anchor</keyword>
<dbReference type="EMBL" id="JAUJYO010000002">
    <property type="protein sequence ID" value="KAK1323545.1"/>
    <property type="molecule type" value="Genomic_DNA"/>
</dbReference>
<accession>A0AAV9FCC1</accession>
<dbReference type="Proteomes" id="UP001180020">
    <property type="component" value="Unassembled WGS sequence"/>
</dbReference>
<keyword evidence="8" id="KW-1185">Reference proteome</keyword>
<feature type="domain" description="Exostosin GT47" evidence="6">
    <location>
        <begin position="59"/>
        <end position="335"/>
    </location>
</feature>
<keyword evidence="3" id="KW-0328">Glycosyltransferase</keyword>
<evidence type="ECO:0000256" key="1">
    <source>
        <dbReference type="ARBA" id="ARBA00004323"/>
    </source>
</evidence>
<reference evidence="7" key="2">
    <citation type="submission" date="2023-06" db="EMBL/GenBank/DDBJ databases">
        <authorList>
            <person name="Ma L."/>
            <person name="Liu K.-W."/>
            <person name="Li Z."/>
            <person name="Hsiao Y.-Y."/>
            <person name="Qi Y."/>
            <person name="Fu T."/>
            <person name="Tang G."/>
            <person name="Zhang D."/>
            <person name="Sun W.-H."/>
            <person name="Liu D.-K."/>
            <person name="Li Y."/>
            <person name="Chen G.-Z."/>
            <person name="Liu X.-D."/>
            <person name="Liao X.-Y."/>
            <person name="Jiang Y.-T."/>
            <person name="Yu X."/>
            <person name="Hao Y."/>
            <person name="Huang J."/>
            <person name="Zhao X.-W."/>
            <person name="Ke S."/>
            <person name="Chen Y.-Y."/>
            <person name="Wu W.-L."/>
            <person name="Hsu J.-L."/>
            <person name="Lin Y.-F."/>
            <person name="Huang M.-D."/>
            <person name="Li C.-Y."/>
            <person name="Huang L."/>
            <person name="Wang Z.-W."/>
            <person name="Zhao X."/>
            <person name="Zhong W.-Y."/>
            <person name="Peng D.-H."/>
            <person name="Ahmad S."/>
            <person name="Lan S."/>
            <person name="Zhang J.-S."/>
            <person name="Tsai W.-C."/>
            <person name="Van De Peer Y."/>
            <person name="Liu Z.-J."/>
        </authorList>
    </citation>
    <scope>NUCLEOTIDE SEQUENCE</scope>
    <source>
        <strain evidence="7">CP</strain>
        <tissue evidence="7">Leaves</tissue>
    </source>
</reference>
<organism evidence="7 8">
    <name type="scientific">Acorus calamus</name>
    <name type="common">Sweet flag</name>
    <dbReference type="NCBI Taxonomy" id="4465"/>
    <lineage>
        <taxon>Eukaryota</taxon>
        <taxon>Viridiplantae</taxon>
        <taxon>Streptophyta</taxon>
        <taxon>Embryophyta</taxon>
        <taxon>Tracheophyta</taxon>
        <taxon>Spermatophyta</taxon>
        <taxon>Magnoliopsida</taxon>
        <taxon>Liliopsida</taxon>
        <taxon>Acoraceae</taxon>
        <taxon>Acorus</taxon>
    </lineage>
</organism>
<dbReference type="AlphaFoldDB" id="A0AAV9FCC1"/>
<dbReference type="InterPro" id="IPR004263">
    <property type="entry name" value="Exostosin"/>
</dbReference>
<dbReference type="PANTHER" id="PTHR11062:SF124">
    <property type="entry name" value="XYLOGALACTURONAN BETA-1,3-XYLOSYLTRANSFERASE"/>
    <property type="match status" value="1"/>
</dbReference>
<sequence length="384" mass="44669">MPNHEGIGSMEASLERARANIRRAVRIRGYISQKEQSFVPRGEIYRNPYAFHQSYIEMEKRLKVWTYREGERPIYHDGPFSLMYSIEGHIIDELENSNSTFIAARPDEANVFFLPFSITNILRYVYRPFIASMIPLQTCTTDYVKLILNKYPYWNRSDGADHFMVACHDWGPYVSYGKPKLFKNFIRIMCNANSSEGFHPDRDATLPEVNIHDGRLSPPDEEEEPPPKRPILAFFAGGEHGHIRSVLLRHWKDKDDEVQVHEYLPKGVNYHATMRKARYEVASPRIDESLYAGCVPVILSLNFVLPLSDVLDWSKFSVSIPVERISDIKTILQSITDKEYARLRSGVIQARKHFVLNRPAKSYDVIHMVLHSLWLRRLNVRLPY</sequence>
<proteinExistence type="inferred from homology"/>
<comment type="similarity">
    <text evidence="2">Belongs to the glycosyltransferase 47 family.</text>
</comment>
<comment type="caution">
    <text evidence="7">The sequence shown here is derived from an EMBL/GenBank/DDBJ whole genome shotgun (WGS) entry which is preliminary data.</text>
</comment>
<gene>
    <name evidence="7" type="ORF">QJS10_CPA02g00218</name>
</gene>
<protein>
    <submittedName>
        <fullName evidence="7">Glycosyltransferase</fullName>
    </submittedName>
</protein>
<evidence type="ECO:0000313" key="8">
    <source>
        <dbReference type="Proteomes" id="UP001180020"/>
    </source>
</evidence>
<dbReference type="PANTHER" id="PTHR11062">
    <property type="entry name" value="EXOSTOSIN HEPARAN SULFATE GLYCOSYLTRANSFERASE -RELATED"/>
    <property type="match status" value="1"/>
</dbReference>
<keyword evidence="5" id="KW-0333">Golgi apparatus</keyword>
<dbReference type="Pfam" id="PF03016">
    <property type="entry name" value="Exostosin_GT47"/>
    <property type="match status" value="1"/>
</dbReference>
<evidence type="ECO:0000256" key="5">
    <source>
        <dbReference type="ARBA" id="ARBA00023034"/>
    </source>
</evidence>
<keyword evidence="4" id="KW-0812">Transmembrane</keyword>
<comment type="subcellular location">
    <subcellularLocation>
        <location evidence="1">Golgi apparatus membrane</location>
        <topology evidence="1">Single-pass type II membrane protein</topology>
    </subcellularLocation>
</comment>
<name>A0AAV9FCC1_ACOCL</name>
<evidence type="ECO:0000256" key="3">
    <source>
        <dbReference type="ARBA" id="ARBA00022676"/>
    </source>
</evidence>
<evidence type="ECO:0000256" key="2">
    <source>
        <dbReference type="ARBA" id="ARBA00010271"/>
    </source>
</evidence>
<reference evidence="7" key="1">
    <citation type="journal article" date="2023" name="Nat. Commun.">
        <title>Diploid and tetraploid genomes of Acorus and the evolution of monocots.</title>
        <authorList>
            <person name="Ma L."/>
            <person name="Liu K.W."/>
            <person name="Li Z."/>
            <person name="Hsiao Y.Y."/>
            <person name="Qi Y."/>
            <person name="Fu T."/>
            <person name="Tang G.D."/>
            <person name="Zhang D."/>
            <person name="Sun W.H."/>
            <person name="Liu D.K."/>
            <person name="Li Y."/>
            <person name="Chen G.Z."/>
            <person name="Liu X.D."/>
            <person name="Liao X.Y."/>
            <person name="Jiang Y.T."/>
            <person name="Yu X."/>
            <person name="Hao Y."/>
            <person name="Huang J."/>
            <person name="Zhao X.W."/>
            <person name="Ke S."/>
            <person name="Chen Y.Y."/>
            <person name="Wu W.L."/>
            <person name="Hsu J.L."/>
            <person name="Lin Y.F."/>
            <person name="Huang M.D."/>
            <person name="Li C.Y."/>
            <person name="Huang L."/>
            <person name="Wang Z.W."/>
            <person name="Zhao X."/>
            <person name="Zhong W.Y."/>
            <person name="Peng D.H."/>
            <person name="Ahmad S."/>
            <person name="Lan S."/>
            <person name="Zhang J.S."/>
            <person name="Tsai W.C."/>
            <person name="Van de Peer Y."/>
            <person name="Liu Z.J."/>
        </authorList>
    </citation>
    <scope>NUCLEOTIDE SEQUENCE</scope>
    <source>
        <strain evidence="7">CP</strain>
    </source>
</reference>
<dbReference type="InterPro" id="IPR040911">
    <property type="entry name" value="Exostosin_GT47"/>
</dbReference>
<keyword evidence="3" id="KW-0808">Transferase</keyword>